<sequence length="131" mass="14044">MEQLAVHHHRHRFTSIQSPPHDRACNAIALLPSSPRVRLQSHAPRTPACVLCAVCCVLVDARSGLGPEWGNRPPTPEPALDPHRRARSRLSRLSFLSRVPAAAALCPLPSAHCPVPVLSHSCGILGATRAG</sequence>
<reference evidence="2 3" key="1">
    <citation type="submission" date="2016-04" db="EMBL/GenBank/DDBJ databases">
        <title>A degradative enzymes factory behind the ericoid mycorrhizal symbiosis.</title>
        <authorList>
            <consortium name="DOE Joint Genome Institute"/>
            <person name="Martino E."/>
            <person name="Morin E."/>
            <person name="Grelet G."/>
            <person name="Kuo A."/>
            <person name="Kohler A."/>
            <person name="Daghino S."/>
            <person name="Barry K."/>
            <person name="Choi C."/>
            <person name="Cichocki N."/>
            <person name="Clum A."/>
            <person name="Copeland A."/>
            <person name="Hainaut M."/>
            <person name="Haridas S."/>
            <person name="Labutti K."/>
            <person name="Lindquist E."/>
            <person name="Lipzen A."/>
            <person name="Khouja H.-R."/>
            <person name="Murat C."/>
            <person name="Ohm R."/>
            <person name="Olson A."/>
            <person name="Spatafora J."/>
            <person name="Veneault-Fourrey C."/>
            <person name="Henrissat B."/>
            <person name="Grigoriev I."/>
            <person name="Martin F."/>
            <person name="Perotto S."/>
        </authorList>
    </citation>
    <scope>NUCLEOTIDE SEQUENCE [LARGE SCALE GENOMIC DNA]</scope>
    <source>
        <strain evidence="2 3">E</strain>
    </source>
</reference>
<dbReference type="RefSeq" id="XP_024738498.1">
    <property type="nucleotide sequence ID" value="XM_024888469.1"/>
</dbReference>
<dbReference type="Proteomes" id="UP000235371">
    <property type="component" value="Unassembled WGS sequence"/>
</dbReference>
<keyword evidence="3" id="KW-1185">Reference proteome</keyword>
<protein>
    <submittedName>
        <fullName evidence="2">Uncharacterized protein</fullName>
    </submittedName>
</protein>
<dbReference type="InParanoid" id="A0A2J6TEY3"/>
<dbReference type="GeneID" id="36596545"/>
<feature type="region of interest" description="Disordered" evidence="1">
    <location>
        <begin position="65"/>
        <end position="84"/>
    </location>
</feature>
<evidence type="ECO:0000313" key="3">
    <source>
        <dbReference type="Proteomes" id="UP000235371"/>
    </source>
</evidence>
<dbReference type="EMBL" id="KZ613786">
    <property type="protein sequence ID" value="PMD61594.1"/>
    <property type="molecule type" value="Genomic_DNA"/>
</dbReference>
<proteinExistence type="predicted"/>
<accession>A0A2J6TEY3</accession>
<evidence type="ECO:0000313" key="2">
    <source>
        <dbReference type="EMBL" id="PMD61594.1"/>
    </source>
</evidence>
<evidence type="ECO:0000256" key="1">
    <source>
        <dbReference type="SAM" id="MobiDB-lite"/>
    </source>
</evidence>
<organism evidence="2 3">
    <name type="scientific">Hyaloscypha bicolor E</name>
    <dbReference type="NCBI Taxonomy" id="1095630"/>
    <lineage>
        <taxon>Eukaryota</taxon>
        <taxon>Fungi</taxon>
        <taxon>Dikarya</taxon>
        <taxon>Ascomycota</taxon>
        <taxon>Pezizomycotina</taxon>
        <taxon>Leotiomycetes</taxon>
        <taxon>Helotiales</taxon>
        <taxon>Hyaloscyphaceae</taxon>
        <taxon>Hyaloscypha</taxon>
        <taxon>Hyaloscypha bicolor</taxon>
    </lineage>
</organism>
<gene>
    <name evidence="2" type="ORF">K444DRAFT_719984</name>
</gene>
<dbReference type="AlphaFoldDB" id="A0A2J6TEY3"/>
<name>A0A2J6TEY3_9HELO</name>